<feature type="region of interest" description="Disordered" evidence="6">
    <location>
        <begin position="126"/>
        <end position="147"/>
    </location>
</feature>
<dbReference type="Proteomes" id="UP000193642">
    <property type="component" value="Unassembled WGS sequence"/>
</dbReference>
<evidence type="ECO:0000313" key="9">
    <source>
        <dbReference type="EMBL" id="ORY46979.1"/>
    </source>
</evidence>
<feature type="region of interest" description="Disordered" evidence="6">
    <location>
        <begin position="20"/>
        <end position="53"/>
    </location>
</feature>
<dbReference type="Pfam" id="PF00271">
    <property type="entry name" value="Helicase_C"/>
    <property type="match status" value="1"/>
</dbReference>
<keyword evidence="10" id="KW-1185">Reference proteome</keyword>
<dbReference type="InterPro" id="IPR011545">
    <property type="entry name" value="DEAD/DEAH_box_helicase_dom"/>
</dbReference>
<dbReference type="Gene3D" id="3.40.50.300">
    <property type="entry name" value="P-loop containing nucleotide triphosphate hydrolases"/>
    <property type="match status" value="2"/>
</dbReference>
<dbReference type="SMART" id="SM00487">
    <property type="entry name" value="DEXDc"/>
    <property type="match status" value="1"/>
</dbReference>
<comment type="function">
    <text evidence="5">RNA helicase.</text>
</comment>
<evidence type="ECO:0000256" key="4">
    <source>
        <dbReference type="ARBA" id="ARBA00022884"/>
    </source>
</evidence>
<protein>
    <recommendedName>
        <fullName evidence="5">ATP-dependent RNA helicase</fullName>
        <ecNumber evidence="5">3.6.4.13</ecNumber>
    </recommendedName>
</protein>
<dbReference type="SUPFAM" id="SSF52540">
    <property type="entry name" value="P-loop containing nucleoside triphosphate hydrolases"/>
    <property type="match status" value="1"/>
</dbReference>
<keyword evidence="5" id="KW-0347">Helicase</keyword>
<reference evidence="9 10" key="1">
    <citation type="submission" date="2016-07" db="EMBL/GenBank/DDBJ databases">
        <title>Pervasive Adenine N6-methylation of Active Genes in Fungi.</title>
        <authorList>
            <consortium name="DOE Joint Genome Institute"/>
            <person name="Mondo S.J."/>
            <person name="Dannebaum R.O."/>
            <person name="Kuo R.C."/>
            <person name="Labutti K."/>
            <person name="Haridas S."/>
            <person name="Kuo A."/>
            <person name="Salamov A."/>
            <person name="Ahrendt S.R."/>
            <person name="Lipzen A."/>
            <person name="Sullivan W."/>
            <person name="Andreopoulos W.B."/>
            <person name="Clum A."/>
            <person name="Lindquist E."/>
            <person name="Daum C."/>
            <person name="Ramamoorthy G.K."/>
            <person name="Gryganskyi A."/>
            <person name="Culley D."/>
            <person name="Magnuson J.K."/>
            <person name="James T.Y."/>
            <person name="O'Malley M.A."/>
            <person name="Stajich J.E."/>
            <person name="Spatafora J.W."/>
            <person name="Visel A."/>
            <person name="Grigoriev I.V."/>
        </authorList>
    </citation>
    <scope>NUCLEOTIDE SEQUENCE [LARGE SCALE GENOMIC DNA]</scope>
    <source>
        <strain evidence="9 10">JEL800</strain>
    </source>
</reference>
<dbReference type="GO" id="GO:0005524">
    <property type="term" value="F:ATP binding"/>
    <property type="evidence" value="ECO:0007669"/>
    <property type="project" value="UniProtKB-UniRule"/>
</dbReference>
<feature type="domain" description="Helicase C-terminal" evidence="8">
    <location>
        <begin position="384"/>
        <end position="534"/>
    </location>
</feature>
<dbReference type="EMBL" id="MCGO01000015">
    <property type="protein sequence ID" value="ORY46979.1"/>
    <property type="molecule type" value="Genomic_DNA"/>
</dbReference>
<keyword evidence="3 5" id="KW-0067">ATP-binding</keyword>
<dbReference type="SMART" id="SM00490">
    <property type="entry name" value="HELICc"/>
    <property type="match status" value="1"/>
</dbReference>
<evidence type="ECO:0000256" key="2">
    <source>
        <dbReference type="ARBA" id="ARBA00022801"/>
    </source>
</evidence>
<sequence length="671" mass="74001">MLIVTNRLPRLFRNTSRFSFSTTSTSAPTLHKLESQDQPPTQQPPKPIQTQQQLKGLQWKDYSLISETTRNAITNNLKFDSMTLVQDSVLTVLFGYKQKPLDSAAANNDTQSLPMESLGMSVTVGLPPAEGDEPRSGKLRKQDTTPPPSFRIKQYVDSLETKTKEWTDAGYAETSEEKLTSSEYLRHLRASDLLVRSKTGTGKTLAFVVAALETVLKSPEGIVGSATPILVIAPSRELAAQIKAEASVILKAHGLNCVMLLTYNPCHMIVATPGRLLDILRNDPKLKKRVRGLKVLVYDEADLLLEHGFAATMEAIQNLLPPPSTRQTFMFSATFSPQVKALASGTLRHDKTLSLDTIPKAQVPTHLTTKQTHINCPFSLQPQLLLHLLKSHRASTPFPKIIVFFPTTHLTAHLSHVFNQIPGFDIMELHSQMEQRMRMRVSDRFRASRNGILFTSDVSARGVDYPDVSLVIQMGVPRNLEQYIHRIGRTGRAGKTGSSILVHSSYETPFLVKELQGTGGLPIKRDTVHDPQLIARDAESLAILKEAYRKGEWAMGSACYAAFLGYYRGLGNYMPLTAETLVKAADEFALGLCGLPQVPKIGSGLLTRLGLSVKDGVKVLTPKEEAELRGNPIPNPNAPRVDGGVSKKPVPTKRPYSSSSAKTNDFKRSRK</sequence>
<feature type="compositionally biased region" description="Basic and acidic residues" evidence="6">
    <location>
        <begin position="132"/>
        <end position="143"/>
    </location>
</feature>
<dbReference type="PROSITE" id="PS51192">
    <property type="entry name" value="HELICASE_ATP_BIND_1"/>
    <property type="match status" value="1"/>
</dbReference>
<dbReference type="AlphaFoldDB" id="A0A1Y2CIY0"/>
<dbReference type="GO" id="GO:0003723">
    <property type="term" value="F:RNA binding"/>
    <property type="evidence" value="ECO:0007669"/>
    <property type="project" value="UniProtKB-UniRule"/>
</dbReference>
<comment type="similarity">
    <text evidence="5">Belongs to the DEAD box helicase family.</text>
</comment>
<dbReference type="STRING" id="329046.A0A1Y2CIY0"/>
<dbReference type="GO" id="GO:0003724">
    <property type="term" value="F:RNA helicase activity"/>
    <property type="evidence" value="ECO:0007669"/>
    <property type="project" value="UniProtKB-EC"/>
</dbReference>
<dbReference type="InterPro" id="IPR027417">
    <property type="entry name" value="P-loop_NTPase"/>
</dbReference>
<comment type="domain">
    <text evidence="5">The Q motif is unique to and characteristic of the DEAD box family of RNA helicases and controls ATP binding and hydrolysis.</text>
</comment>
<dbReference type="InterPro" id="IPR001650">
    <property type="entry name" value="Helicase_C-like"/>
</dbReference>
<dbReference type="GO" id="GO:0016787">
    <property type="term" value="F:hydrolase activity"/>
    <property type="evidence" value="ECO:0007669"/>
    <property type="project" value="UniProtKB-KW"/>
</dbReference>
<dbReference type="InterPro" id="IPR014001">
    <property type="entry name" value="Helicase_ATP-bd"/>
</dbReference>
<evidence type="ECO:0000256" key="3">
    <source>
        <dbReference type="ARBA" id="ARBA00022840"/>
    </source>
</evidence>
<keyword evidence="4 5" id="KW-0694">RNA-binding</keyword>
<keyword evidence="1 5" id="KW-0547">Nucleotide-binding</keyword>
<name>A0A1Y2CIY0_9FUNG</name>
<evidence type="ECO:0000313" key="10">
    <source>
        <dbReference type="Proteomes" id="UP000193642"/>
    </source>
</evidence>
<dbReference type="Pfam" id="PF00270">
    <property type="entry name" value="DEAD"/>
    <property type="match status" value="1"/>
</dbReference>
<accession>A0A1Y2CIY0</accession>
<feature type="domain" description="Helicase ATP-binding" evidence="7">
    <location>
        <begin position="184"/>
        <end position="353"/>
    </location>
</feature>
<dbReference type="PROSITE" id="PS51194">
    <property type="entry name" value="HELICASE_CTER"/>
    <property type="match status" value="1"/>
</dbReference>
<organism evidence="9 10">
    <name type="scientific">Rhizoclosmatium globosum</name>
    <dbReference type="NCBI Taxonomy" id="329046"/>
    <lineage>
        <taxon>Eukaryota</taxon>
        <taxon>Fungi</taxon>
        <taxon>Fungi incertae sedis</taxon>
        <taxon>Chytridiomycota</taxon>
        <taxon>Chytridiomycota incertae sedis</taxon>
        <taxon>Chytridiomycetes</taxon>
        <taxon>Chytridiales</taxon>
        <taxon>Chytriomycetaceae</taxon>
        <taxon>Rhizoclosmatium</taxon>
    </lineage>
</organism>
<comment type="catalytic activity">
    <reaction evidence="5">
        <text>ATP + H2O = ADP + phosphate + H(+)</text>
        <dbReference type="Rhea" id="RHEA:13065"/>
        <dbReference type="ChEBI" id="CHEBI:15377"/>
        <dbReference type="ChEBI" id="CHEBI:15378"/>
        <dbReference type="ChEBI" id="CHEBI:30616"/>
        <dbReference type="ChEBI" id="CHEBI:43474"/>
        <dbReference type="ChEBI" id="CHEBI:456216"/>
        <dbReference type="EC" id="3.6.4.13"/>
    </reaction>
</comment>
<comment type="caution">
    <text evidence="9">The sequence shown here is derived from an EMBL/GenBank/DDBJ whole genome shotgun (WGS) entry which is preliminary data.</text>
</comment>
<evidence type="ECO:0000259" key="8">
    <source>
        <dbReference type="PROSITE" id="PS51194"/>
    </source>
</evidence>
<feature type="region of interest" description="Disordered" evidence="6">
    <location>
        <begin position="624"/>
        <end position="671"/>
    </location>
</feature>
<evidence type="ECO:0000256" key="5">
    <source>
        <dbReference type="RuleBase" id="RU365068"/>
    </source>
</evidence>
<dbReference type="EC" id="3.6.4.13" evidence="5"/>
<dbReference type="OrthoDB" id="193716at2759"/>
<evidence type="ECO:0000256" key="6">
    <source>
        <dbReference type="SAM" id="MobiDB-lite"/>
    </source>
</evidence>
<dbReference type="PANTHER" id="PTHR24031">
    <property type="entry name" value="RNA HELICASE"/>
    <property type="match status" value="1"/>
</dbReference>
<gene>
    <name evidence="9" type="ORF">BCR33DRAFT_764638</name>
</gene>
<evidence type="ECO:0000256" key="1">
    <source>
        <dbReference type="ARBA" id="ARBA00022741"/>
    </source>
</evidence>
<keyword evidence="2 5" id="KW-0378">Hydrolase</keyword>
<dbReference type="CDD" id="cd18787">
    <property type="entry name" value="SF2_C_DEAD"/>
    <property type="match status" value="1"/>
</dbReference>
<proteinExistence type="inferred from homology"/>
<evidence type="ECO:0000259" key="7">
    <source>
        <dbReference type="PROSITE" id="PS51192"/>
    </source>
</evidence>